<organism evidence="1 2">
    <name type="scientific">Fusarium gaditjirri</name>
    <dbReference type="NCBI Taxonomy" id="282569"/>
    <lineage>
        <taxon>Eukaryota</taxon>
        <taxon>Fungi</taxon>
        <taxon>Dikarya</taxon>
        <taxon>Ascomycota</taxon>
        <taxon>Pezizomycotina</taxon>
        <taxon>Sordariomycetes</taxon>
        <taxon>Hypocreomycetidae</taxon>
        <taxon>Hypocreales</taxon>
        <taxon>Nectriaceae</taxon>
        <taxon>Fusarium</taxon>
        <taxon>Fusarium nisikadoi species complex</taxon>
    </lineage>
</organism>
<gene>
    <name evidence="1" type="ORF">FGADI_11093</name>
</gene>
<evidence type="ECO:0000313" key="2">
    <source>
        <dbReference type="Proteomes" id="UP000604273"/>
    </source>
</evidence>
<comment type="caution">
    <text evidence="1">The sequence shown here is derived from an EMBL/GenBank/DDBJ whole genome shotgun (WGS) entry which is preliminary data.</text>
</comment>
<dbReference type="EMBL" id="JABFAI010000316">
    <property type="protein sequence ID" value="KAF4946540.1"/>
    <property type="molecule type" value="Genomic_DNA"/>
</dbReference>
<dbReference type="Proteomes" id="UP000604273">
    <property type="component" value="Unassembled WGS sequence"/>
</dbReference>
<proteinExistence type="predicted"/>
<dbReference type="OrthoDB" id="3766406at2759"/>
<accession>A0A8H4SVV5</accession>
<evidence type="ECO:0000313" key="1">
    <source>
        <dbReference type="EMBL" id="KAF4946540.1"/>
    </source>
</evidence>
<reference evidence="1" key="2">
    <citation type="submission" date="2020-05" db="EMBL/GenBank/DDBJ databases">
        <authorList>
            <person name="Kim H.-S."/>
            <person name="Proctor R.H."/>
            <person name="Brown D.W."/>
        </authorList>
    </citation>
    <scope>NUCLEOTIDE SEQUENCE</scope>
    <source>
        <strain evidence="1">NRRL 45417</strain>
    </source>
</reference>
<keyword evidence="2" id="KW-1185">Reference proteome</keyword>
<reference evidence="1" key="1">
    <citation type="journal article" date="2020" name="BMC Genomics">
        <title>Correction to: Identification and distribution of gene clusters required for synthesis of sphingolipid metabolism inhibitors in diverse species of the filamentous fungus Fusarium.</title>
        <authorList>
            <person name="Kim H.S."/>
            <person name="Lohmar J.M."/>
            <person name="Busman M."/>
            <person name="Brown D.W."/>
            <person name="Naumann T.A."/>
            <person name="Divon H.H."/>
            <person name="Lysoe E."/>
            <person name="Uhlig S."/>
            <person name="Proctor R.H."/>
        </authorList>
    </citation>
    <scope>NUCLEOTIDE SEQUENCE</scope>
    <source>
        <strain evidence="1">NRRL 45417</strain>
    </source>
</reference>
<sequence length="253" mass="29085">MNRHFNGPAHGLSLDILVYHGNIFQYKGGTEQWTSTARIIQDELFVQRTLVIWHPGDLGVQELLDRLYFPICLHISGDAKRHGVGYARIGRYTLPELVELSRGFKSYHGASGSCPICFTDYSITLHRGTPQRQGWHIEVVSYQQLGSCRSPYDWKWRLAAEESTWNEPRCHTQKPGLVRQRWMCPDALIQPEGKYVGKALREPGSLLGSRRCPWGAKCESRPECEEHYNAEESHPSRVEIFRHLLAWHCSTEV</sequence>
<name>A0A8H4SVV5_9HYPO</name>
<protein>
    <submittedName>
        <fullName evidence="1">Uncharacterized protein</fullName>
    </submittedName>
</protein>
<dbReference type="AlphaFoldDB" id="A0A8H4SVV5"/>